<keyword evidence="2" id="KW-0472">Membrane</keyword>
<keyword evidence="2" id="KW-0812">Transmembrane</keyword>
<keyword evidence="4" id="KW-1185">Reference proteome</keyword>
<evidence type="ECO:0000313" key="4">
    <source>
        <dbReference type="Proteomes" id="UP000215137"/>
    </source>
</evidence>
<reference evidence="3 4" key="1">
    <citation type="submission" date="2017-08" db="EMBL/GenBank/DDBJ databases">
        <title>Complete Genome Sequence of Bacillus kochii Oregon-R-modENCODE STRAIN BDGP4, isolated from Drosophila melanogaster gut.</title>
        <authorList>
            <person name="Wan K.H."/>
            <person name="Yu C."/>
            <person name="Park S."/>
            <person name="Hammonds A.S."/>
            <person name="Booth B.W."/>
            <person name="Celniker S.E."/>
        </authorList>
    </citation>
    <scope>NUCLEOTIDE SEQUENCE [LARGE SCALE GENOMIC DNA]</scope>
    <source>
        <strain evidence="3 4">BDGP4</strain>
    </source>
</reference>
<dbReference type="SUPFAM" id="SSF103481">
    <property type="entry name" value="Multidrug resistance efflux transporter EmrE"/>
    <property type="match status" value="1"/>
</dbReference>
<accession>A0A248TIP2</accession>
<evidence type="ECO:0008006" key="5">
    <source>
        <dbReference type="Google" id="ProtNLM"/>
    </source>
</evidence>
<dbReference type="OrthoDB" id="2618406at2"/>
<comment type="subcellular location">
    <subcellularLocation>
        <location evidence="1">Endomembrane system</location>
        <topology evidence="1">Multi-pass membrane protein</topology>
    </subcellularLocation>
</comment>
<proteinExistence type="predicted"/>
<organism evidence="3 4">
    <name type="scientific">Cytobacillus kochii</name>
    <dbReference type="NCBI Taxonomy" id="859143"/>
    <lineage>
        <taxon>Bacteria</taxon>
        <taxon>Bacillati</taxon>
        <taxon>Bacillota</taxon>
        <taxon>Bacilli</taxon>
        <taxon>Bacillales</taxon>
        <taxon>Bacillaceae</taxon>
        <taxon>Cytobacillus</taxon>
    </lineage>
</organism>
<evidence type="ECO:0000256" key="2">
    <source>
        <dbReference type="SAM" id="Phobius"/>
    </source>
</evidence>
<name>A0A248TIP2_9BACI</name>
<dbReference type="InterPro" id="IPR037185">
    <property type="entry name" value="EmrE-like"/>
</dbReference>
<gene>
    <name evidence="3" type="ORF">CKF48_12565</name>
</gene>
<keyword evidence="2" id="KW-1133">Transmembrane helix</keyword>
<feature type="transmembrane region" description="Helical" evidence="2">
    <location>
        <begin position="37"/>
        <end position="56"/>
    </location>
</feature>
<feature type="transmembrane region" description="Helical" evidence="2">
    <location>
        <begin position="68"/>
        <end position="89"/>
    </location>
</feature>
<dbReference type="Proteomes" id="UP000215137">
    <property type="component" value="Chromosome"/>
</dbReference>
<evidence type="ECO:0000256" key="1">
    <source>
        <dbReference type="ARBA" id="ARBA00004127"/>
    </source>
</evidence>
<protein>
    <recommendedName>
        <fullName evidence="5">EamA domain-containing protein</fullName>
    </recommendedName>
</protein>
<feature type="transmembrane region" description="Helical" evidence="2">
    <location>
        <begin position="95"/>
        <end position="111"/>
    </location>
</feature>
<dbReference type="KEGG" id="bko:CKF48_12565"/>
<sequence length="114" mass="12876">MIFLAILLMVCGLFIINGIYAYQTKHIDTFFLSTLWYYIKLVPLFIAASLMIGYGVKFLSKHVDNLSFSLIASKGIEILVSLIIGYLFFKETPTLRTGFGIVVILVGFWLLKGK</sequence>
<dbReference type="EMBL" id="CP022983">
    <property type="protein sequence ID" value="ASV68078.1"/>
    <property type="molecule type" value="Genomic_DNA"/>
</dbReference>
<dbReference type="RefSeq" id="WP_095371647.1">
    <property type="nucleotide sequence ID" value="NZ_CP022983.1"/>
</dbReference>
<evidence type="ECO:0000313" key="3">
    <source>
        <dbReference type="EMBL" id="ASV68078.1"/>
    </source>
</evidence>
<dbReference type="AlphaFoldDB" id="A0A248TIP2"/>
<dbReference type="Gene3D" id="1.10.3730.20">
    <property type="match status" value="1"/>
</dbReference>